<protein>
    <submittedName>
        <fullName evidence="1">Uncharacterized protein</fullName>
    </submittedName>
</protein>
<gene>
    <name evidence="1" type="ORF">TRAPUB_4781</name>
</gene>
<evidence type="ECO:0000313" key="1">
    <source>
        <dbReference type="EMBL" id="OJT04511.1"/>
    </source>
</evidence>
<sequence>MPRTALFVYVTLAVTFLSYARFCYLVINDITEYLGIACFTVRKKDRSGEWVGAAEVNGGKNQ</sequence>
<dbReference type="Proteomes" id="UP000184267">
    <property type="component" value="Unassembled WGS sequence"/>
</dbReference>
<evidence type="ECO:0000313" key="2">
    <source>
        <dbReference type="Proteomes" id="UP000184267"/>
    </source>
</evidence>
<dbReference type="EMBL" id="MNAD01001539">
    <property type="protein sequence ID" value="OJT04511.1"/>
    <property type="molecule type" value="Genomic_DNA"/>
</dbReference>
<name>A0A1M2VA35_TRAPU</name>
<organism evidence="1 2">
    <name type="scientific">Trametes pubescens</name>
    <name type="common">White-rot fungus</name>
    <dbReference type="NCBI Taxonomy" id="154538"/>
    <lineage>
        <taxon>Eukaryota</taxon>
        <taxon>Fungi</taxon>
        <taxon>Dikarya</taxon>
        <taxon>Basidiomycota</taxon>
        <taxon>Agaricomycotina</taxon>
        <taxon>Agaricomycetes</taxon>
        <taxon>Polyporales</taxon>
        <taxon>Polyporaceae</taxon>
        <taxon>Trametes</taxon>
    </lineage>
</organism>
<dbReference type="STRING" id="154538.A0A1M2VA35"/>
<dbReference type="AlphaFoldDB" id="A0A1M2VA35"/>
<reference evidence="1 2" key="1">
    <citation type="submission" date="2016-10" db="EMBL/GenBank/DDBJ databases">
        <title>Genome sequence of the basidiomycete white-rot fungus Trametes pubescens.</title>
        <authorList>
            <person name="Makela M.R."/>
            <person name="Granchi Z."/>
            <person name="Peng M."/>
            <person name="De Vries R.P."/>
            <person name="Grigoriev I."/>
            <person name="Riley R."/>
            <person name="Hilden K."/>
        </authorList>
    </citation>
    <scope>NUCLEOTIDE SEQUENCE [LARGE SCALE GENOMIC DNA]</scope>
    <source>
        <strain evidence="1 2">FBCC735</strain>
    </source>
</reference>
<proteinExistence type="predicted"/>
<comment type="caution">
    <text evidence="1">The sequence shown here is derived from an EMBL/GenBank/DDBJ whole genome shotgun (WGS) entry which is preliminary data.</text>
</comment>
<dbReference type="OrthoDB" id="196717at2759"/>
<accession>A0A1M2VA35</accession>
<keyword evidence="2" id="KW-1185">Reference proteome</keyword>